<dbReference type="InterPro" id="IPR015943">
    <property type="entry name" value="WD40/YVTN_repeat-like_dom_sf"/>
</dbReference>
<evidence type="ECO:0000313" key="3">
    <source>
        <dbReference type="Proteomes" id="UP001148838"/>
    </source>
</evidence>
<dbReference type="Gene3D" id="2.130.10.10">
    <property type="entry name" value="YVTN repeat-like/Quinoprotein amine dehydrogenase"/>
    <property type="match status" value="1"/>
</dbReference>
<dbReference type="InterPro" id="IPR036322">
    <property type="entry name" value="WD40_repeat_dom_sf"/>
</dbReference>
<dbReference type="InterPro" id="IPR042505">
    <property type="entry name" value="DYNC2I1"/>
</dbReference>
<protein>
    <recommendedName>
        <fullName evidence="4">WD repeat domain 60</fullName>
    </recommendedName>
</protein>
<feature type="compositionally biased region" description="Polar residues" evidence="1">
    <location>
        <begin position="104"/>
        <end position="114"/>
    </location>
</feature>
<proteinExistence type="predicted"/>
<evidence type="ECO:0000256" key="1">
    <source>
        <dbReference type="SAM" id="MobiDB-lite"/>
    </source>
</evidence>
<feature type="region of interest" description="Disordered" evidence="1">
    <location>
        <begin position="214"/>
        <end position="245"/>
    </location>
</feature>
<feature type="region of interest" description="Disordered" evidence="1">
    <location>
        <begin position="1"/>
        <end position="187"/>
    </location>
</feature>
<dbReference type="PANTHER" id="PTHR16022:SF0">
    <property type="entry name" value="CYTOPLASMIC DYNEIN 2 INTERMEDIATE CHAIN 1"/>
    <property type="match status" value="1"/>
</dbReference>
<gene>
    <name evidence="2" type="ORF">ANN_20232</name>
</gene>
<evidence type="ECO:0008006" key="4">
    <source>
        <dbReference type="Google" id="ProtNLM"/>
    </source>
</evidence>
<feature type="compositionally biased region" description="Basic and acidic residues" evidence="1">
    <location>
        <begin position="214"/>
        <end position="224"/>
    </location>
</feature>
<sequence length="855" mass="96399">PERPKINSINSRGDTKATTSTRQVAARKEAERLPNKIRHPDTRRQTQERGRQPEKVDEPKRLGRDRTRTRTLSPREVKVTRSDSEVDRPKQEQRQPVQDVVAVASTSQASGDHQTQPEEDTEDDYEDDFEDYESDFEEDVDSDTSDEGADIRDDGITSDSDDTESESELVELTPRQPVVEEEKKLDSGNYDLAERRRKGRELQEIKMALDRENEALSARERTDTHQSTSQVLPTDEGFEEGKADDPKKFSTVVTHLNFINFANARKRKQEKKATANARKRGEELLDMIQLDSVGFTLFELAPIPYEVYMKSYGRSNTLQAHVQTNEDDLSQEVQTDEIHYKSKWTQKPVSFRTKNEDSEALDEVMIFSQDHLGVGGDSMEEDPDSWKERIKVDTVRLNQFLSSAGQVISVLLEEGEILSANKLTRNMMDIPFSDGYISLGVENVPFLAGRPITMLRFPHHHSNLLLTVHKNVEFEDRQTDDITLCRSMIAIWSILEPSSPQKILVAPQEISTCSIHLFQRQPAEIFKDKGHLGRIVGLQPLVGSEEESEISEKTELSPTQVCSLDESGRIIIWTVIQSHLQSQDLGLAHWGRVRLVLSSTLSASVDPRLRLDLLCFDLQLDSHDHNHLYIATNTGDVVHSLRSGGKPRPLLYVPKWGEWATKCYALLCDGFHESRPATGTNGYTVVHCIEICPYGEPYFMIGCGEGTIRLHCQASEKPLTALAGTGDPIGQGPPIISLQWSHSKPFIFFALDSLSRIHVWDLSTSDIHPLYTVPFGTITAMQLSPDVGDARNPPQMLFISYLESNVGLTQLSVLQALATGPGRVEIHQLRQEYFSQGPGETDSDLKKFLHYTSIL</sequence>
<dbReference type="EMBL" id="JAJSOF020000031">
    <property type="protein sequence ID" value="KAJ4431633.1"/>
    <property type="molecule type" value="Genomic_DNA"/>
</dbReference>
<keyword evidence="3" id="KW-1185">Reference proteome</keyword>
<accession>A0ABQ8SCI8</accession>
<dbReference type="PANTHER" id="PTHR16022">
    <property type="entry name" value="WD REPEAT DOMAIN 60"/>
    <property type="match status" value="1"/>
</dbReference>
<feature type="compositionally biased region" description="Polar residues" evidence="1">
    <location>
        <begin position="7"/>
        <end position="23"/>
    </location>
</feature>
<comment type="caution">
    <text evidence="2">The sequence shown here is derived from an EMBL/GenBank/DDBJ whole genome shotgun (WGS) entry which is preliminary data.</text>
</comment>
<reference evidence="2 3" key="1">
    <citation type="journal article" date="2022" name="Allergy">
        <title>Genome assembly and annotation of Periplaneta americana reveal a comprehensive cockroach allergen profile.</title>
        <authorList>
            <person name="Wang L."/>
            <person name="Xiong Q."/>
            <person name="Saelim N."/>
            <person name="Wang L."/>
            <person name="Nong W."/>
            <person name="Wan A.T."/>
            <person name="Shi M."/>
            <person name="Liu X."/>
            <person name="Cao Q."/>
            <person name="Hui J.H.L."/>
            <person name="Sookrung N."/>
            <person name="Leung T.F."/>
            <person name="Tungtrongchitr A."/>
            <person name="Tsui S.K.W."/>
        </authorList>
    </citation>
    <scope>NUCLEOTIDE SEQUENCE [LARGE SCALE GENOMIC DNA]</scope>
    <source>
        <strain evidence="2">PWHHKU_190912</strain>
    </source>
</reference>
<feature type="compositionally biased region" description="Acidic residues" evidence="1">
    <location>
        <begin position="159"/>
        <end position="169"/>
    </location>
</feature>
<evidence type="ECO:0000313" key="2">
    <source>
        <dbReference type="EMBL" id="KAJ4431633.1"/>
    </source>
</evidence>
<feature type="compositionally biased region" description="Basic and acidic residues" evidence="1">
    <location>
        <begin position="26"/>
        <end position="93"/>
    </location>
</feature>
<dbReference type="SUPFAM" id="SSF50978">
    <property type="entry name" value="WD40 repeat-like"/>
    <property type="match status" value="1"/>
</dbReference>
<dbReference type="Proteomes" id="UP001148838">
    <property type="component" value="Unassembled WGS sequence"/>
</dbReference>
<name>A0ABQ8SCI8_PERAM</name>
<feature type="non-terminal residue" evidence="2">
    <location>
        <position position="1"/>
    </location>
</feature>
<organism evidence="2 3">
    <name type="scientific">Periplaneta americana</name>
    <name type="common">American cockroach</name>
    <name type="synonym">Blatta americana</name>
    <dbReference type="NCBI Taxonomy" id="6978"/>
    <lineage>
        <taxon>Eukaryota</taxon>
        <taxon>Metazoa</taxon>
        <taxon>Ecdysozoa</taxon>
        <taxon>Arthropoda</taxon>
        <taxon>Hexapoda</taxon>
        <taxon>Insecta</taxon>
        <taxon>Pterygota</taxon>
        <taxon>Neoptera</taxon>
        <taxon>Polyneoptera</taxon>
        <taxon>Dictyoptera</taxon>
        <taxon>Blattodea</taxon>
        <taxon>Blattoidea</taxon>
        <taxon>Blattidae</taxon>
        <taxon>Blattinae</taxon>
        <taxon>Periplaneta</taxon>
    </lineage>
</organism>
<feature type="compositionally biased region" description="Acidic residues" evidence="1">
    <location>
        <begin position="117"/>
        <end position="148"/>
    </location>
</feature>